<sequence>MTVTVMFNNECRDHDANKKSKSQPLVHYKVITCFSVTRKLLGSNRFCGRVIPSYSLRATKIKQKLSTHKHHQSQQSNNLVSFIEHQTNTFLKQTPTMQTVNAKVKKGGKWY</sequence>
<keyword evidence="3" id="KW-1185">Reference proteome</keyword>
<gene>
    <name evidence="1" type="ORF">GLYMA_01G068300</name>
</gene>
<reference evidence="1 2" key="1">
    <citation type="journal article" date="2010" name="Nature">
        <title>Genome sequence of the palaeopolyploid soybean.</title>
        <authorList>
            <person name="Schmutz J."/>
            <person name="Cannon S.B."/>
            <person name="Schlueter J."/>
            <person name="Ma J."/>
            <person name="Mitros T."/>
            <person name="Nelson W."/>
            <person name="Hyten D.L."/>
            <person name="Song Q."/>
            <person name="Thelen J.J."/>
            <person name="Cheng J."/>
            <person name="Xu D."/>
            <person name="Hellsten U."/>
            <person name="May G.D."/>
            <person name="Yu Y."/>
            <person name="Sakurai T."/>
            <person name="Umezawa T."/>
            <person name="Bhattacharyya M.K."/>
            <person name="Sandhu D."/>
            <person name="Valliyodan B."/>
            <person name="Lindquist E."/>
            <person name="Peto M."/>
            <person name="Grant D."/>
            <person name="Shu S."/>
            <person name="Goodstein D."/>
            <person name="Barry K."/>
            <person name="Futrell-Griggs M."/>
            <person name="Abernathy B."/>
            <person name="Du J."/>
            <person name="Tian Z."/>
            <person name="Zhu L."/>
            <person name="Gill N."/>
            <person name="Joshi T."/>
            <person name="Libault M."/>
            <person name="Sethuraman A."/>
            <person name="Zhang X.-C."/>
            <person name="Shinozaki K."/>
            <person name="Nguyen H.T."/>
            <person name="Wing R.A."/>
            <person name="Cregan P."/>
            <person name="Specht J."/>
            <person name="Grimwood J."/>
            <person name="Rokhsar D."/>
            <person name="Stacey G."/>
            <person name="Shoemaker R.C."/>
            <person name="Jackson S.A."/>
        </authorList>
    </citation>
    <scope>NUCLEOTIDE SEQUENCE</scope>
    <source>
        <strain evidence="2">cv. Williams 82</strain>
        <tissue evidence="1">Callus</tissue>
    </source>
</reference>
<evidence type="ECO:0000313" key="1">
    <source>
        <dbReference type="EMBL" id="KRH75186.1"/>
    </source>
</evidence>
<organism evidence="1">
    <name type="scientific">Glycine max</name>
    <name type="common">Soybean</name>
    <name type="synonym">Glycine hispida</name>
    <dbReference type="NCBI Taxonomy" id="3847"/>
    <lineage>
        <taxon>Eukaryota</taxon>
        <taxon>Viridiplantae</taxon>
        <taxon>Streptophyta</taxon>
        <taxon>Embryophyta</taxon>
        <taxon>Tracheophyta</taxon>
        <taxon>Spermatophyta</taxon>
        <taxon>Magnoliopsida</taxon>
        <taxon>eudicotyledons</taxon>
        <taxon>Gunneridae</taxon>
        <taxon>Pentapetalae</taxon>
        <taxon>rosids</taxon>
        <taxon>fabids</taxon>
        <taxon>Fabales</taxon>
        <taxon>Fabaceae</taxon>
        <taxon>Papilionoideae</taxon>
        <taxon>50 kb inversion clade</taxon>
        <taxon>NPAAA clade</taxon>
        <taxon>indigoferoid/millettioid clade</taxon>
        <taxon>Phaseoleae</taxon>
        <taxon>Glycine</taxon>
        <taxon>Glycine subgen. Soja</taxon>
    </lineage>
</organism>
<proteinExistence type="predicted"/>
<dbReference type="InParanoid" id="A0A0R0LCP2"/>
<name>A0A0R0LCP2_SOYBN</name>
<reference evidence="1" key="3">
    <citation type="submission" date="2018-07" db="EMBL/GenBank/DDBJ databases">
        <title>WGS assembly of Glycine max.</title>
        <authorList>
            <person name="Schmutz J."/>
            <person name="Cannon S."/>
            <person name="Schlueter J."/>
            <person name="Ma J."/>
            <person name="Mitros T."/>
            <person name="Nelson W."/>
            <person name="Hyten D."/>
            <person name="Song Q."/>
            <person name="Thelen J."/>
            <person name="Cheng J."/>
            <person name="Xu D."/>
            <person name="Hellsten U."/>
            <person name="May G."/>
            <person name="Yu Y."/>
            <person name="Sakurai T."/>
            <person name="Umezawa T."/>
            <person name="Bhattacharyya M."/>
            <person name="Sandhu D."/>
            <person name="Valliyodan B."/>
            <person name="Lindquist E."/>
            <person name="Peto M."/>
            <person name="Grant D."/>
            <person name="Shu S."/>
            <person name="Goodstein D."/>
            <person name="Barry K."/>
            <person name="Futrell-Griggs M."/>
            <person name="Abernathy B."/>
            <person name="Du J."/>
            <person name="Tian Z."/>
            <person name="Zhu L."/>
            <person name="Gill N."/>
            <person name="Joshi T."/>
            <person name="Libault M."/>
            <person name="Sethuraman A."/>
            <person name="Zhang X."/>
            <person name="Shinozaki K."/>
            <person name="Nguyen H."/>
            <person name="Wing R."/>
            <person name="Cregan P."/>
            <person name="Specht J."/>
            <person name="Grimwood J."/>
            <person name="Rokhsar D."/>
            <person name="Stacey G."/>
            <person name="Shoemaker R."/>
            <person name="Jackson S."/>
        </authorList>
    </citation>
    <scope>NUCLEOTIDE SEQUENCE</scope>
    <source>
        <tissue evidence="1">Callus</tissue>
    </source>
</reference>
<accession>A0A0R0LCP2</accession>
<dbReference type="Gramene" id="KRH75186">
    <property type="protein sequence ID" value="KRH75186"/>
    <property type="gene ID" value="GLYMA_01G068300"/>
</dbReference>
<dbReference type="EnsemblPlants" id="KRH75186">
    <property type="protein sequence ID" value="KRH75186"/>
    <property type="gene ID" value="GLYMA_01G068300"/>
</dbReference>
<protein>
    <submittedName>
        <fullName evidence="1 2">Uncharacterized protein</fullName>
    </submittedName>
</protein>
<dbReference type="AlphaFoldDB" id="A0A0R0LCP2"/>
<evidence type="ECO:0000313" key="2">
    <source>
        <dbReference type="EnsemblPlants" id="KRH75186"/>
    </source>
</evidence>
<reference evidence="2" key="2">
    <citation type="submission" date="2018-02" db="UniProtKB">
        <authorList>
            <consortium name="EnsemblPlants"/>
        </authorList>
    </citation>
    <scope>IDENTIFICATION</scope>
    <source>
        <strain evidence="2">Williams 82</strain>
    </source>
</reference>
<dbReference type="EMBL" id="CM000834">
    <property type="protein sequence ID" value="KRH75186.1"/>
    <property type="molecule type" value="Genomic_DNA"/>
</dbReference>
<evidence type="ECO:0000313" key="3">
    <source>
        <dbReference type="Proteomes" id="UP000008827"/>
    </source>
</evidence>
<dbReference type="Proteomes" id="UP000008827">
    <property type="component" value="Chromosome 1"/>
</dbReference>